<proteinExistence type="predicted"/>
<gene>
    <name evidence="1" type="ORF">LCGC14_3119530</name>
</gene>
<evidence type="ECO:0008006" key="2">
    <source>
        <dbReference type="Google" id="ProtNLM"/>
    </source>
</evidence>
<dbReference type="AlphaFoldDB" id="A0A0F8W324"/>
<reference evidence="1" key="1">
    <citation type="journal article" date="2015" name="Nature">
        <title>Complex archaea that bridge the gap between prokaryotes and eukaryotes.</title>
        <authorList>
            <person name="Spang A."/>
            <person name="Saw J.H."/>
            <person name="Jorgensen S.L."/>
            <person name="Zaremba-Niedzwiedzka K."/>
            <person name="Martijn J."/>
            <person name="Lind A.E."/>
            <person name="van Eijk R."/>
            <person name="Schleper C."/>
            <person name="Guy L."/>
            <person name="Ettema T.J."/>
        </authorList>
    </citation>
    <scope>NUCLEOTIDE SEQUENCE</scope>
</reference>
<comment type="caution">
    <text evidence="1">The sequence shown here is derived from an EMBL/GenBank/DDBJ whole genome shotgun (WGS) entry which is preliminary data.</text>
</comment>
<feature type="non-terminal residue" evidence="1">
    <location>
        <position position="102"/>
    </location>
</feature>
<organism evidence="1">
    <name type="scientific">marine sediment metagenome</name>
    <dbReference type="NCBI Taxonomy" id="412755"/>
    <lineage>
        <taxon>unclassified sequences</taxon>
        <taxon>metagenomes</taxon>
        <taxon>ecological metagenomes</taxon>
    </lineage>
</organism>
<dbReference type="Gene3D" id="3.40.50.150">
    <property type="entry name" value="Vaccinia Virus protein VP39"/>
    <property type="match status" value="1"/>
</dbReference>
<evidence type="ECO:0000313" key="1">
    <source>
        <dbReference type="EMBL" id="KKK50988.1"/>
    </source>
</evidence>
<accession>A0A0F8W324</accession>
<dbReference type="EMBL" id="LAZR01067739">
    <property type="protein sequence ID" value="KKK50988.1"/>
    <property type="molecule type" value="Genomic_DNA"/>
</dbReference>
<protein>
    <recommendedName>
        <fullName evidence="2">DNA (cytosine-5-)-methyltransferase</fullName>
    </recommendedName>
</protein>
<sequence length="102" mass="11562">MKWAYYNEWEPYCAQWLRNLITAGEIPPGDVDERDIRDIEPADLEGYGQVHFFAGIGGWPLALQLAGWEGPVWTGSCPCQPLSSAGQRKGHADERHLWPAFY</sequence>
<dbReference type="SUPFAM" id="SSF53335">
    <property type="entry name" value="S-adenosyl-L-methionine-dependent methyltransferases"/>
    <property type="match status" value="1"/>
</dbReference>
<dbReference type="InterPro" id="IPR029063">
    <property type="entry name" value="SAM-dependent_MTases_sf"/>
</dbReference>
<name>A0A0F8W324_9ZZZZ</name>